<keyword evidence="1" id="KW-0809">Transit peptide</keyword>
<evidence type="ECO:0000256" key="1">
    <source>
        <dbReference type="ARBA" id="ARBA00022946"/>
    </source>
</evidence>
<evidence type="ECO:0000259" key="2">
    <source>
        <dbReference type="Pfam" id="PF08669"/>
    </source>
</evidence>
<keyword evidence="4" id="KW-1185">Reference proteome</keyword>
<organism evidence="3 4">
    <name type="scientific">Cryobacterium psychrophilum</name>
    <dbReference type="NCBI Taxonomy" id="41988"/>
    <lineage>
        <taxon>Bacteria</taxon>
        <taxon>Bacillati</taxon>
        <taxon>Actinomycetota</taxon>
        <taxon>Actinomycetes</taxon>
        <taxon>Micrococcales</taxon>
        <taxon>Microbacteriaceae</taxon>
        <taxon>Cryobacterium</taxon>
    </lineage>
</organism>
<comment type="caution">
    <text evidence="3">The sequence shown here is derived from an EMBL/GenBank/DDBJ whole genome shotgun (WGS) entry which is preliminary data.</text>
</comment>
<dbReference type="Proteomes" id="UP000298218">
    <property type="component" value="Unassembled WGS sequence"/>
</dbReference>
<dbReference type="InterPro" id="IPR013977">
    <property type="entry name" value="GcvT_C"/>
</dbReference>
<dbReference type="Gene3D" id="3.30.1360.120">
    <property type="entry name" value="Probable tRNA modification gtpase trme, domain 1"/>
    <property type="match status" value="1"/>
</dbReference>
<accession>A0A4Y8KJJ1</accession>
<dbReference type="PANTHER" id="PTHR22602">
    <property type="entry name" value="TRANSFERASE CAF17, MITOCHONDRIAL-RELATED"/>
    <property type="match status" value="1"/>
</dbReference>
<name>A0A4Y8KJJ1_9MICO</name>
<evidence type="ECO:0000313" key="4">
    <source>
        <dbReference type="Proteomes" id="UP000298218"/>
    </source>
</evidence>
<gene>
    <name evidence="3" type="ORF">E3T53_14120</name>
</gene>
<dbReference type="EMBL" id="SOHQ01000039">
    <property type="protein sequence ID" value="TFD76224.1"/>
    <property type="molecule type" value="Genomic_DNA"/>
</dbReference>
<dbReference type="InterPro" id="IPR029043">
    <property type="entry name" value="GcvT/YgfZ_C"/>
</dbReference>
<dbReference type="NCBIfam" id="TIGR03317">
    <property type="entry name" value="ygfZ_signature"/>
    <property type="match status" value="1"/>
</dbReference>
<protein>
    <submittedName>
        <fullName evidence="3">Folate-binding protein</fullName>
    </submittedName>
</protein>
<dbReference type="InterPro" id="IPR027266">
    <property type="entry name" value="TrmE/GcvT-like"/>
</dbReference>
<sequence>MGYWWPRRLASGRDPGPGLLSAEWVCTLADSANSPLAQTVSPTRWGGSRVSSESLTTPGAGVAVLSGNPFSEQRALAAGSAIVDLSHRSVLTISGPDRLSWIDSLTSQSIARLTPGESSETLLLDGKGRIEYAVRLIDDGVVLWLLLEREEAGELLGWLSSMRFMLRVELADRSADFATVGTLGRPMLPVAAPHGVPLVWRDPWMSVTRGGHQYAVAERHPATGWTYSELLLPRTELAGLVAPAIPLAGLLALEALRIAVWRPRFATEVDEKTIPHELDWLRTAVHLSKGCYRGQETVAKVHNLGHPPRRLVMLYLDGSDVVLPLRGDDVVLGEKTVGHVTSAAHHYELGPVALAVIKRGTDPTAELLVRTGGLDVPATQDVIVPPDAGSSAAIPRLPRLGAVRR</sequence>
<dbReference type="SUPFAM" id="SSF103025">
    <property type="entry name" value="Folate-binding domain"/>
    <property type="match status" value="1"/>
</dbReference>
<dbReference type="OrthoDB" id="9796287at2"/>
<dbReference type="Pfam" id="PF08669">
    <property type="entry name" value="GCV_T_C"/>
    <property type="match status" value="1"/>
</dbReference>
<dbReference type="PANTHER" id="PTHR22602:SF0">
    <property type="entry name" value="TRANSFERASE CAF17, MITOCHONDRIAL-RELATED"/>
    <property type="match status" value="1"/>
</dbReference>
<dbReference type="AlphaFoldDB" id="A0A4Y8KJJ1"/>
<reference evidence="3 4" key="1">
    <citation type="submission" date="2019-03" db="EMBL/GenBank/DDBJ databases">
        <title>Genomics of glacier-inhabiting Cryobacterium strains.</title>
        <authorList>
            <person name="Liu Q."/>
            <person name="Xin Y.-H."/>
        </authorList>
    </citation>
    <scope>NUCLEOTIDE SEQUENCE [LARGE SCALE GENOMIC DNA]</scope>
    <source>
        <strain evidence="3 4">CGMCC 1.4292</strain>
    </source>
</reference>
<dbReference type="GO" id="GO:0016226">
    <property type="term" value="P:iron-sulfur cluster assembly"/>
    <property type="evidence" value="ECO:0007669"/>
    <property type="project" value="TreeGrafter"/>
</dbReference>
<dbReference type="InterPro" id="IPR045179">
    <property type="entry name" value="YgfZ/GcvT"/>
</dbReference>
<dbReference type="InterPro" id="IPR017703">
    <property type="entry name" value="YgfZ/GCV_T_CS"/>
</dbReference>
<dbReference type="SUPFAM" id="SSF101790">
    <property type="entry name" value="Aminomethyltransferase beta-barrel domain"/>
    <property type="match status" value="1"/>
</dbReference>
<evidence type="ECO:0000313" key="3">
    <source>
        <dbReference type="EMBL" id="TFD76224.1"/>
    </source>
</evidence>
<feature type="domain" description="Aminomethyltransferase C-terminal" evidence="2">
    <location>
        <begin position="309"/>
        <end position="379"/>
    </location>
</feature>
<proteinExistence type="predicted"/>